<evidence type="ECO:0000313" key="4">
    <source>
        <dbReference type="Proteomes" id="UP000887566"/>
    </source>
</evidence>
<dbReference type="AlphaFoldDB" id="A0A914WBH5"/>
<dbReference type="GO" id="GO:0016301">
    <property type="term" value="F:kinase activity"/>
    <property type="evidence" value="ECO:0007669"/>
    <property type="project" value="UniProtKB-KW"/>
</dbReference>
<dbReference type="InterPro" id="IPR052562">
    <property type="entry name" value="Ketohexokinase-related"/>
</dbReference>
<proteinExistence type="predicted"/>
<dbReference type="Proteomes" id="UP000887566">
    <property type="component" value="Unplaced"/>
</dbReference>
<dbReference type="PANTHER" id="PTHR42774">
    <property type="entry name" value="PHOSPHOTRANSFERASE SYSTEM TRANSPORT PROTEIN"/>
    <property type="match status" value="1"/>
</dbReference>
<organism evidence="4 5">
    <name type="scientific">Plectus sambesii</name>
    <dbReference type="NCBI Taxonomy" id="2011161"/>
    <lineage>
        <taxon>Eukaryota</taxon>
        <taxon>Metazoa</taxon>
        <taxon>Ecdysozoa</taxon>
        <taxon>Nematoda</taxon>
        <taxon>Chromadorea</taxon>
        <taxon>Plectida</taxon>
        <taxon>Plectina</taxon>
        <taxon>Plectoidea</taxon>
        <taxon>Plectidae</taxon>
        <taxon>Plectus</taxon>
    </lineage>
</organism>
<dbReference type="InterPro" id="IPR011611">
    <property type="entry name" value="PfkB_dom"/>
</dbReference>
<dbReference type="WBParaSite" id="PSAMB.scaffold3468size18163.g21657.t1">
    <property type="protein sequence ID" value="PSAMB.scaffold3468size18163.g21657.t1"/>
    <property type="gene ID" value="PSAMB.scaffold3468size18163.g21657"/>
</dbReference>
<dbReference type="GO" id="GO:0006796">
    <property type="term" value="P:phosphate-containing compound metabolic process"/>
    <property type="evidence" value="ECO:0007669"/>
    <property type="project" value="UniProtKB-ARBA"/>
</dbReference>
<dbReference type="PANTHER" id="PTHR42774:SF3">
    <property type="entry name" value="KETOHEXOKINASE"/>
    <property type="match status" value="1"/>
</dbReference>
<keyword evidence="2" id="KW-0418">Kinase</keyword>
<evidence type="ECO:0000259" key="3">
    <source>
        <dbReference type="Pfam" id="PF00294"/>
    </source>
</evidence>
<name>A0A914WBH5_9BILA</name>
<sequence>MSAEQEAHGGILCVGLLCIDIVNFVERFPAEDTDSRVHEQQWTLGGNGANNMTVLNQFSSHNHFFTTLCNDALYPMVQQLLLKSKINTDLCILRDDCAVPLSTVLVSDDTGSRTILHYRGNLFEPTIDEFSRKIDVQRYSWIHFEGRNFDETRKMMEHVRKHRGSDRLPRISVEIEKVRPAPTLEQLIPGADVVFLSKDFARSRGFFDMESAVNGVFGLFASPETTVVCAWAELGACARLPDGTVVIAPAHSPSKVVDTLAAGDTFVAAMIHYMHGGADAHTALQGACRIAGKKVGQRGLFGLVERDS</sequence>
<keyword evidence="1" id="KW-0808">Transferase</keyword>
<evidence type="ECO:0000256" key="1">
    <source>
        <dbReference type="ARBA" id="ARBA00022679"/>
    </source>
</evidence>
<feature type="domain" description="Carbohydrate kinase PfkB" evidence="3">
    <location>
        <begin position="11"/>
        <end position="299"/>
    </location>
</feature>
<dbReference type="SUPFAM" id="SSF53613">
    <property type="entry name" value="Ribokinase-like"/>
    <property type="match status" value="1"/>
</dbReference>
<dbReference type="InterPro" id="IPR002173">
    <property type="entry name" value="Carboh/pur_kinase_PfkB_CS"/>
</dbReference>
<dbReference type="PROSITE" id="PS00584">
    <property type="entry name" value="PFKB_KINASES_2"/>
    <property type="match status" value="1"/>
</dbReference>
<keyword evidence="4" id="KW-1185">Reference proteome</keyword>
<reference evidence="5" key="1">
    <citation type="submission" date="2022-11" db="UniProtKB">
        <authorList>
            <consortium name="WormBaseParasite"/>
        </authorList>
    </citation>
    <scope>IDENTIFICATION</scope>
</reference>
<dbReference type="Gene3D" id="3.40.1190.20">
    <property type="match status" value="1"/>
</dbReference>
<dbReference type="Pfam" id="PF00294">
    <property type="entry name" value="PfkB"/>
    <property type="match status" value="1"/>
</dbReference>
<dbReference type="InterPro" id="IPR029056">
    <property type="entry name" value="Ribokinase-like"/>
</dbReference>
<evidence type="ECO:0000256" key="2">
    <source>
        <dbReference type="ARBA" id="ARBA00022777"/>
    </source>
</evidence>
<accession>A0A914WBH5</accession>
<protein>
    <submittedName>
        <fullName evidence="5">Carbohydrate kinase PfkB domain-containing protein</fullName>
    </submittedName>
</protein>
<evidence type="ECO:0000313" key="5">
    <source>
        <dbReference type="WBParaSite" id="PSAMB.scaffold3468size18163.g21657.t1"/>
    </source>
</evidence>